<sequence>MKSSFKNHRQGHHFGLLCAVLFLAALLSLLSPQFLTTRNILNLLLQSSVNALLAAGMTLVIITGGIDLSVGSILGLTAVVTARILQSPIPVPGAILGGLALGAGLGIANGLVVIKGKIPPFIATLGMMTLSRGLALSLSGGRPVTGLPREFLLLASSSVLGIPTPLWIVAAVYLAGTFLLARTNLGRYIYAVGNNMKASRYAGCPVPTTIITAYTLSGMLAALAGMVLVARLDSAQPVMGAGYELNAIAAVVVGGAALSGGAGNLGGTLLGAIMMAMITNAINILNISPFYAQILQGVLILAALFVHSAGKSPSRSCITRHYGPGRGQKFQGGEEV</sequence>
<feature type="transmembrane region" description="Helical" evidence="6">
    <location>
        <begin position="94"/>
        <end position="114"/>
    </location>
</feature>
<dbReference type="EMBL" id="LPWH01000093">
    <property type="protein sequence ID" value="POQ99670.1"/>
    <property type="molecule type" value="Genomic_DNA"/>
</dbReference>
<feature type="transmembrane region" description="Helical" evidence="6">
    <location>
        <begin position="151"/>
        <end position="175"/>
    </location>
</feature>
<evidence type="ECO:0000256" key="5">
    <source>
        <dbReference type="ARBA" id="ARBA00023136"/>
    </source>
</evidence>
<evidence type="ECO:0000256" key="2">
    <source>
        <dbReference type="ARBA" id="ARBA00022475"/>
    </source>
</evidence>
<keyword evidence="4 6" id="KW-1133">Transmembrane helix</keyword>
<dbReference type="AlphaFoldDB" id="A0A2S4JJN0"/>
<keyword evidence="3 6" id="KW-0812">Transmembrane</keyword>
<dbReference type="RefSeq" id="WP_103680632.1">
    <property type="nucleotide sequence ID" value="NZ_LPWH01000093.1"/>
</dbReference>
<dbReference type="Proteomes" id="UP000237350">
    <property type="component" value="Unassembled WGS sequence"/>
</dbReference>
<feature type="transmembrane region" description="Helical" evidence="6">
    <location>
        <begin position="211"/>
        <end position="233"/>
    </location>
</feature>
<evidence type="ECO:0000256" key="1">
    <source>
        <dbReference type="ARBA" id="ARBA00004651"/>
    </source>
</evidence>
<proteinExistence type="predicted"/>
<protein>
    <submittedName>
        <fullName evidence="7">Ribose ABC transporter permease</fullName>
    </submittedName>
</protein>
<accession>A0A2S4JJN0</accession>
<gene>
    <name evidence="7" type="primary">rbsC</name>
    <name evidence="7" type="ORF">AU468_10190</name>
</gene>
<name>A0A2S4JJN0_9SPIO</name>
<dbReference type="Pfam" id="PF02653">
    <property type="entry name" value="BPD_transp_2"/>
    <property type="match status" value="1"/>
</dbReference>
<keyword evidence="8" id="KW-1185">Reference proteome</keyword>
<evidence type="ECO:0000313" key="8">
    <source>
        <dbReference type="Proteomes" id="UP000237350"/>
    </source>
</evidence>
<feature type="transmembrane region" description="Helical" evidence="6">
    <location>
        <begin position="245"/>
        <end position="278"/>
    </location>
</feature>
<dbReference type="CDD" id="cd06579">
    <property type="entry name" value="TM_PBP1_transp_AraH_like"/>
    <property type="match status" value="1"/>
</dbReference>
<dbReference type="InterPro" id="IPR001851">
    <property type="entry name" value="ABC_transp_permease"/>
</dbReference>
<keyword evidence="5 6" id="KW-0472">Membrane</keyword>
<dbReference type="PANTHER" id="PTHR32196:SF72">
    <property type="entry name" value="RIBOSE IMPORT PERMEASE PROTEIN RBSC"/>
    <property type="match status" value="1"/>
</dbReference>
<evidence type="ECO:0000256" key="6">
    <source>
        <dbReference type="SAM" id="Phobius"/>
    </source>
</evidence>
<dbReference type="GO" id="GO:0022857">
    <property type="term" value="F:transmembrane transporter activity"/>
    <property type="evidence" value="ECO:0007669"/>
    <property type="project" value="InterPro"/>
</dbReference>
<evidence type="ECO:0000256" key="4">
    <source>
        <dbReference type="ARBA" id="ARBA00022989"/>
    </source>
</evidence>
<keyword evidence="2" id="KW-1003">Cell membrane</keyword>
<evidence type="ECO:0000313" key="7">
    <source>
        <dbReference type="EMBL" id="POQ99670.1"/>
    </source>
</evidence>
<organism evidence="7 8">
    <name type="scientific">Alkalispirochaeta sphaeroplastigenens</name>
    <dbReference type="NCBI Taxonomy" id="1187066"/>
    <lineage>
        <taxon>Bacteria</taxon>
        <taxon>Pseudomonadati</taxon>
        <taxon>Spirochaetota</taxon>
        <taxon>Spirochaetia</taxon>
        <taxon>Spirochaetales</taxon>
        <taxon>Spirochaetaceae</taxon>
        <taxon>Alkalispirochaeta</taxon>
    </lineage>
</organism>
<comment type="caution">
    <text evidence="7">The sequence shown here is derived from an EMBL/GenBank/DDBJ whole genome shotgun (WGS) entry which is preliminary data.</text>
</comment>
<feature type="transmembrane region" description="Helical" evidence="6">
    <location>
        <begin position="290"/>
        <end position="310"/>
    </location>
</feature>
<feature type="transmembrane region" description="Helical" evidence="6">
    <location>
        <begin position="56"/>
        <end position="82"/>
    </location>
</feature>
<reference evidence="8" key="1">
    <citation type="submission" date="2015-12" db="EMBL/GenBank/DDBJ databases">
        <authorList>
            <person name="Lodha T.D."/>
            <person name="Chintalapati S."/>
            <person name="Chintalapati V.R."/>
            <person name="Sravanthi T."/>
        </authorList>
    </citation>
    <scope>NUCLEOTIDE SEQUENCE [LARGE SCALE GENOMIC DNA]</scope>
    <source>
        <strain evidence="8">JC133</strain>
    </source>
</reference>
<dbReference type="OrthoDB" id="368246at2"/>
<evidence type="ECO:0000256" key="3">
    <source>
        <dbReference type="ARBA" id="ARBA00022692"/>
    </source>
</evidence>
<comment type="subcellular location">
    <subcellularLocation>
        <location evidence="1">Cell membrane</location>
        <topology evidence="1">Multi-pass membrane protein</topology>
    </subcellularLocation>
</comment>
<dbReference type="GO" id="GO:0005886">
    <property type="term" value="C:plasma membrane"/>
    <property type="evidence" value="ECO:0007669"/>
    <property type="project" value="UniProtKB-SubCell"/>
</dbReference>
<dbReference type="PANTHER" id="PTHR32196">
    <property type="entry name" value="ABC TRANSPORTER PERMEASE PROTEIN YPHD-RELATED-RELATED"/>
    <property type="match status" value="1"/>
</dbReference>